<reference evidence="3" key="1">
    <citation type="submission" date="2023-10" db="EMBL/GenBank/DDBJ databases">
        <title>Genome assemblies of two species of porcelain crab, Petrolisthes cinctipes and Petrolisthes manimaculis (Anomura: Porcellanidae).</title>
        <authorList>
            <person name="Angst P."/>
        </authorList>
    </citation>
    <scope>NUCLEOTIDE SEQUENCE</scope>
    <source>
        <strain evidence="3">PB745_01</strain>
        <tissue evidence="3">Gill</tissue>
    </source>
</reference>
<dbReference type="SUPFAM" id="SSF52047">
    <property type="entry name" value="RNI-like"/>
    <property type="match status" value="1"/>
</dbReference>
<feature type="coiled-coil region" evidence="1">
    <location>
        <begin position="18"/>
        <end position="77"/>
    </location>
</feature>
<dbReference type="InterPro" id="IPR004244">
    <property type="entry name" value="Transposase_22"/>
</dbReference>
<gene>
    <name evidence="3" type="ORF">Pcinc_006155</name>
</gene>
<feature type="region of interest" description="Disordered" evidence="2">
    <location>
        <begin position="242"/>
        <end position="266"/>
    </location>
</feature>
<evidence type="ECO:0000256" key="1">
    <source>
        <dbReference type="SAM" id="Coils"/>
    </source>
</evidence>
<dbReference type="EMBL" id="JAWQEG010000457">
    <property type="protein sequence ID" value="KAK3889882.1"/>
    <property type="molecule type" value="Genomic_DNA"/>
</dbReference>
<keyword evidence="1" id="KW-0175">Coiled coil</keyword>
<organism evidence="3 4">
    <name type="scientific">Petrolisthes cinctipes</name>
    <name type="common">Flat porcelain crab</name>
    <dbReference type="NCBI Taxonomy" id="88211"/>
    <lineage>
        <taxon>Eukaryota</taxon>
        <taxon>Metazoa</taxon>
        <taxon>Ecdysozoa</taxon>
        <taxon>Arthropoda</taxon>
        <taxon>Crustacea</taxon>
        <taxon>Multicrustacea</taxon>
        <taxon>Malacostraca</taxon>
        <taxon>Eumalacostraca</taxon>
        <taxon>Eucarida</taxon>
        <taxon>Decapoda</taxon>
        <taxon>Pleocyemata</taxon>
        <taxon>Anomura</taxon>
        <taxon>Galatheoidea</taxon>
        <taxon>Porcellanidae</taxon>
        <taxon>Petrolisthes</taxon>
    </lineage>
</organism>
<evidence type="ECO:0000313" key="4">
    <source>
        <dbReference type="Proteomes" id="UP001286313"/>
    </source>
</evidence>
<feature type="region of interest" description="Disordered" evidence="2">
    <location>
        <begin position="279"/>
        <end position="316"/>
    </location>
</feature>
<name>A0AAE1KZV4_PETCI</name>
<comment type="caution">
    <text evidence="3">The sequence shown here is derived from an EMBL/GenBank/DDBJ whole genome shotgun (WGS) entry which is preliminary data.</text>
</comment>
<feature type="compositionally biased region" description="Polar residues" evidence="2">
    <location>
        <begin position="300"/>
        <end position="310"/>
    </location>
</feature>
<dbReference type="PANTHER" id="PTHR11505">
    <property type="entry name" value="L1 TRANSPOSABLE ELEMENT-RELATED"/>
    <property type="match status" value="1"/>
</dbReference>
<evidence type="ECO:0000256" key="2">
    <source>
        <dbReference type="SAM" id="MobiDB-lite"/>
    </source>
</evidence>
<dbReference type="Proteomes" id="UP001286313">
    <property type="component" value="Unassembled WGS sequence"/>
</dbReference>
<proteinExistence type="predicted"/>
<keyword evidence="4" id="KW-1185">Reference proteome</keyword>
<evidence type="ECO:0000313" key="3">
    <source>
        <dbReference type="EMBL" id="KAK3889882.1"/>
    </source>
</evidence>
<protein>
    <submittedName>
        <fullName evidence="3">Uncharacterized protein</fullName>
    </submittedName>
</protein>
<sequence>MDSSLLKTMLESQERAYKAAMEIVVKQMNDQIKKLEGKVSDLTVSLEFTQREVDELKTEIKEQTKSSHEKMKQLEERINYQEDYSRKKNVRISGVEERDGSETWEQSVKTVTSLLQDKLQLEGLELERAHRVGVRRDAKPRTIVARFSRYCDREAAMRNARKLKGTNIFLDDDLCPASQAIKNAQMPQLKQAKAQGKVAFFRRTKLIIRERYNVGAAAGRGQQPTGVTDKGTAASVRGQQTVGDAGAVGGVERGARGSAQSGSATDRGVVDVQVAGTWSDGKEEGFPSLPTPHSGVSRLLSHSASGASPQRKQDKITLRSSTSLLDPQRELSYIFQDHLNTGTKLLPVSRGYYFIPGGKGQRLPLPLCISGQHKSVFHDLFCSIANSPLQSLTFLYPSLYLSVGDLVCLGDCVRRSKHLTRLKLPNLKSIESYMPILLAMGGSNAIQTLRIDSNTVSVWDKAFQLAVTSLRHNSTLRTLSLAHWTFDLQVGVRNSV</sequence>
<dbReference type="Gene3D" id="3.30.70.1820">
    <property type="entry name" value="L1 transposable element, RRM domain"/>
    <property type="match status" value="1"/>
</dbReference>
<dbReference type="AlphaFoldDB" id="A0AAE1KZV4"/>
<accession>A0AAE1KZV4</accession>